<feature type="compositionally biased region" description="Basic and acidic residues" evidence="1">
    <location>
        <begin position="74"/>
        <end position="93"/>
    </location>
</feature>
<evidence type="ECO:0000256" key="1">
    <source>
        <dbReference type="SAM" id="MobiDB-lite"/>
    </source>
</evidence>
<dbReference type="GeneID" id="73346922"/>
<dbReference type="AlphaFoldDB" id="A0A9Q8T1C0"/>
<evidence type="ECO:0000313" key="3">
    <source>
        <dbReference type="Proteomes" id="UP000830671"/>
    </source>
</evidence>
<organism evidence="2 3">
    <name type="scientific">Colletotrichum lupini</name>
    <dbReference type="NCBI Taxonomy" id="145971"/>
    <lineage>
        <taxon>Eukaryota</taxon>
        <taxon>Fungi</taxon>
        <taxon>Dikarya</taxon>
        <taxon>Ascomycota</taxon>
        <taxon>Pezizomycotina</taxon>
        <taxon>Sordariomycetes</taxon>
        <taxon>Hypocreomycetidae</taxon>
        <taxon>Glomerellales</taxon>
        <taxon>Glomerellaceae</taxon>
        <taxon>Colletotrichum</taxon>
        <taxon>Colletotrichum acutatum species complex</taxon>
    </lineage>
</organism>
<name>A0A9Q8T1C0_9PEZI</name>
<dbReference type="EMBL" id="CP019478">
    <property type="protein sequence ID" value="UQC87449.1"/>
    <property type="molecule type" value="Genomic_DNA"/>
</dbReference>
<accession>A0A9Q8T1C0</accession>
<feature type="region of interest" description="Disordered" evidence="1">
    <location>
        <begin position="71"/>
        <end position="106"/>
    </location>
</feature>
<gene>
    <name evidence="2" type="ORF">CLUP02_12954</name>
</gene>
<dbReference type="Proteomes" id="UP000830671">
    <property type="component" value="Chromosome 6"/>
</dbReference>
<proteinExistence type="predicted"/>
<reference evidence="2" key="1">
    <citation type="journal article" date="2021" name="Mol. Plant Microbe Interact.">
        <title>Complete Genome Sequence of the Plant-Pathogenic Fungus Colletotrichum lupini.</title>
        <authorList>
            <person name="Baroncelli R."/>
            <person name="Pensec F."/>
            <person name="Da Lio D."/>
            <person name="Boufleur T."/>
            <person name="Vicente I."/>
            <person name="Sarrocco S."/>
            <person name="Picot A."/>
            <person name="Baraldi E."/>
            <person name="Sukno S."/>
            <person name="Thon M."/>
            <person name="Le Floch G."/>
        </authorList>
    </citation>
    <scope>NUCLEOTIDE SEQUENCE</scope>
    <source>
        <strain evidence="2">IMI 504893</strain>
    </source>
</reference>
<keyword evidence="3" id="KW-1185">Reference proteome</keyword>
<sequence length="157" mass="18215">MSTEFLRVTIETKCIQIKQSPKGYTRASNANTHTFPSHLPASRTKHQQLGMNNWPLSTKHPRAPLRAYFTLQDSRFKPKDQPAPSRRGEDHLSESQAASAGSPFDMTKRIEYTRTQRAHHKYKGPSQQWFTAYIFPCRTHYEDYLPNILYVEIHPSP</sequence>
<dbReference type="RefSeq" id="XP_049149058.1">
    <property type="nucleotide sequence ID" value="XM_049291912.1"/>
</dbReference>
<evidence type="ECO:0000313" key="2">
    <source>
        <dbReference type="EMBL" id="UQC87449.1"/>
    </source>
</evidence>
<dbReference type="KEGG" id="clup:CLUP02_12954"/>
<protein>
    <submittedName>
        <fullName evidence="2">Uncharacterized protein</fullName>
    </submittedName>
</protein>